<dbReference type="EMBL" id="JAGYWB010000005">
    <property type="protein sequence ID" value="KAI0523054.1"/>
    <property type="molecule type" value="Genomic_DNA"/>
</dbReference>
<dbReference type="OrthoDB" id="1671765at2759"/>
<gene>
    <name evidence="2" type="ORF">KFK09_005444</name>
</gene>
<keyword evidence="1" id="KW-1133">Transmembrane helix</keyword>
<protein>
    <submittedName>
        <fullName evidence="2">Uncharacterized protein</fullName>
    </submittedName>
</protein>
<keyword evidence="1" id="KW-0812">Transmembrane</keyword>
<feature type="transmembrane region" description="Helical" evidence="1">
    <location>
        <begin position="110"/>
        <end position="128"/>
    </location>
</feature>
<keyword evidence="1" id="KW-0472">Membrane</keyword>
<dbReference type="Proteomes" id="UP000829196">
    <property type="component" value="Unassembled WGS sequence"/>
</dbReference>
<organism evidence="2 3">
    <name type="scientific">Dendrobium nobile</name>
    <name type="common">Orchid</name>
    <dbReference type="NCBI Taxonomy" id="94219"/>
    <lineage>
        <taxon>Eukaryota</taxon>
        <taxon>Viridiplantae</taxon>
        <taxon>Streptophyta</taxon>
        <taxon>Embryophyta</taxon>
        <taxon>Tracheophyta</taxon>
        <taxon>Spermatophyta</taxon>
        <taxon>Magnoliopsida</taxon>
        <taxon>Liliopsida</taxon>
        <taxon>Asparagales</taxon>
        <taxon>Orchidaceae</taxon>
        <taxon>Epidendroideae</taxon>
        <taxon>Malaxideae</taxon>
        <taxon>Dendrobiinae</taxon>
        <taxon>Dendrobium</taxon>
    </lineage>
</organism>
<feature type="transmembrane region" description="Helical" evidence="1">
    <location>
        <begin position="7"/>
        <end position="27"/>
    </location>
</feature>
<keyword evidence="3" id="KW-1185">Reference proteome</keyword>
<dbReference type="AlphaFoldDB" id="A0A8T3BVS9"/>
<reference evidence="2" key="1">
    <citation type="journal article" date="2022" name="Front. Genet.">
        <title>Chromosome-Scale Assembly of the Dendrobium nobile Genome Provides Insights Into the Molecular Mechanism of the Biosynthesis of the Medicinal Active Ingredient of Dendrobium.</title>
        <authorList>
            <person name="Xu Q."/>
            <person name="Niu S.-C."/>
            <person name="Li K.-L."/>
            <person name="Zheng P.-J."/>
            <person name="Zhang X.-J."/>
            <person name="Jia Y."/>
            <person name="Liu Y."/>
            <person name="Niu Y.-X."/>
            <person name="Yu L.-H."/>
            <person name="Chen D.-F."/>
            <person name="Zhang G.-Q."/>
        </authorList>
    </citation>
    <scope>NUCLEOTIDE SEQUENCE</scope>
    <source>
        <tissue evidence="2">Leaf</tissue>
    </source>
</reference>
<comment type="caution">
    <text evidence="2">The sequence shown here is derived from an EMBL/GenBank/DDBJ whole genome shotgun (WGS) entry which is preliminary data.</text>
</comment>
<evidence type="ECO:0000313" key="2">
    <source>
        <dbReference type="EMBL" id="KAI0523054.1"/>
    </source>
</evidence>
<evidence type="ECO:0000256" key="1">
    <source>
        <dbReference type="SAM" id="Phobius"/>
    </source>
</evidence>
<name>A0A8T3BVS9_DENNO</name>
<sequence>MESVKVDYCIIFVLLAVGLCFLLHHQILVEGRVSLQGNGHLQTRNQRMVRNEMTPSSWWTKDYAGSSPLTPKLHPSDTGVLLGQQQTSDFYPTRTSTDYRTFAGLLSKDGFISIVGLLPDAVLLTFVVRQQFF</sequence>
<accession>A0A8T3BVS9</accession>
<evidence type="ECO:0000313" key="3">
    <source>
        <dbReference type="Proteomes" id="UP000829196"/>
    </source>
</evidence>
<proteinExistence type="predicted"/>